<evidence type="ECO:0000256" key="1">
    <source>
        <dbReference type="ARBA" id="ARBA00004370"/>
    </source>
</evidence>
<keyword evidence="2" id="KW-0812">Transmembrane</keyword>
<sequence length="138" mass="15478">MSFSRYLVFIYFCVYAFVHARYKNGDFMLGGLMSSSVCTETQCGGSNEQFGVTQAIIFAVEKINNDPYLLPIISLGYDIRNYDGNITKAGKITYELFEDTLCASSAAGNKTKRKPIVALIGPFDSPHSFVYWWNSSYV</sequence>
<comment type="subcellular location">
    <subcellularLocation>
        <location evidence="1">Membrane</location>
    </subcellularLocation>
</comment>
<dbReference type="GO" id="GO:0016020">
    <property type="term" value="C:membrane"/>
    <property type="evidence" value="ECO:0007669"/>
    <property type="project" value="UniProtKB-SubCell"/>
</dbReference>
<organism evidence="7 8">
    <name type="scientific">Pocillopora meandrina</name>
    <dbReference type="NCBI Taxonomy" id="46732"/>
    <lineage>
        <taxon>Eukaryota</taxon>
        <taxon>Metazoa</taxon>
        <taxon>Cnidaria</taxon>
        <taxon>Anthozoa</taxon>
        <taxon>Hexacorallia</taxon>
        <taxon>Scleractinia</taxon>
        <taxon>Astrocoeniina</taxon>
        <taxon>Pocilloporidae</taxon>
        <taxon>Pocillopora</taxon>
    </lineage>
</organism>
<keyword evidence="3" id="KW-1133">Transmembrane helix</keyword>
<protein>
    <recommendedName>
        <fullName evidence="6">Receptor ligand binding region domain-containing protein</fullName>
    </recommendedName>
</protein>
<gene>
    <name evidence="7" type="ORF">PMEA_00030466</name>
</gene>
<dbReference type="Gene3D" id="3.40.50.2300">
    <property type="match status" value="1"/>
</dbReference>
<dbReference type="Pfam" id="PF01094">
    <property type="entry name" value="ANF_receptor"/>
    <property type="match status" value="1"/>
</dbReference>
<evidence type="ECO:0000256" key="4">
    <source>
        <dbReference type="ARBA" id="ARBA00023136"/>
    </source>
</evidence>
<accession>A0AAU9XUI7</accession>
<evidence type="ECO:0000256" key="2">
    <source>
        <dbReference type="ARBA" id="ARBA00022692"/>
    </source>
</evidence>
<evidence type="ECO:0000313" key="7">
    <source>
        <dbReference type="EMBL" id="CAH3158283.1"/>
    </source>
</evidence>
<proteinExistence type="predicted"/>
<feature type="chain" id="PRO_5043885873" description="Receptor ligand binding region domain-containing protein" evidence="5">
    <location>
        <begin position="21"/>
        <end position="138"/>
    </location>
</feature>
<dbReference type="EMBL" id="CALNXJ010000067">
    <property type="protein sequence ID" value="CAH3158283.1"/>
    <property type="molecule type" value="Genomic_DNA"/>
</dbReference>
<keyword evidence="8" id="KW-1185">Reference proteome</keyword>
<evidence type="ECO:0000313" key="8">
    <source>
        <dbReference type="Proteomes" id="UP001159428"/>
    </source>
</evidence>
<dbReference type="SUPFAM" id="SSF53822">
    <property type="entry name" value="Periplasmic binding protein-like I"/>
    <property type="match status" value="1"/>
</dbReference>
<reference evidence="7 8" key="1">
    <citation type="submission" date="2022-05" db="EMBL/GenBank/DDBJ databases">
        <authorList>
            <consortium name="Genoscope - CEA"/>
            <person name="William W."/>
        </authorList>
    </citation>
    <scope>NUCLEOTIDE SEQUENCE [LARGE SCALE GENOMIC DNA]</scope>
</reference>
<evidence type="ECO:0000256" key="5">
    <source>
        <dbReference type="SAM" id="SignalP"/>
    </source>
</evidence>
<evidence type="ECO:0000256" key="3">
    <source>
        <dbReference type="ARBA" id="ARBA00022989"/>
    </source>
</evidence>
<dbReference type="Proteomes" id="UP001159428">
    <property type="component" value="Unassembled WGS sequence"/>
</dbReference>
<comment type="caution">
    <text evidence="7">The sequence shown here is derived from an EMBL/GenBank/DDBJ whole genome shotgun (WGS) entry which is preliminary data.</text>
</comment>
<feature type="signal peptide" evidence="5">
    <location>
        <begin position="1"/>
        <end position="20"/>
    </location>
</feature>
<dbReference type="AlphaFoldDB" id="A0AAU9XUI7"/>
<name>A0AAU9XUI7_9CNID</name>
<evidence type="ECO:0000259" key="6">
    <source>
        <dbReference type="Pfam" id="PF01094"/>
    </source>
</evidence>
<dbReference type="InterPro" id="IPR001828">
    <property type="entry name" value="ANF_lig-bd_rcpt"/>
</dbReference>
<keyword evidence="4" id="KW-0472">Membrane</keyword>
<feature type="domain" description="Receptor ligand binding region" evidence="6">
    <location>
        <begin position="53"/>
        <end position="125"/>
    </location>
</feature>
<dbReference type="InterPro" id="IPR028082">
    <property type="entry name" value="Peripla_BP_I"/>
</dbReference>
<keyword evidence="5" id="KW-0732">Signal</keyword>